<feature type="region of interest" description="Disordered" evidence="8">
    <location>
        <begin position="297"/>
        <end position="385"/>
    </location>
</feature>
<keyword evidence="10" id="KW-1185">Reference proteome</keyword>
<dbReference type="STRING" id="1182542.W9XI84"/>
<keyword evidence="5 7" id="KW-1133">Transmembrane helix</keyword>
<dbReference type="PANTHER" id="PTHR40021:SF1">
    <property type="entry name" value="DEFECT AT LOW TEMPERATURE PROTEIN 1"/>
    <property type="match status" value="1"/>
</dbReference>
<name>W9XI84_9EURO</name>
<evidence type="ECO:0000256" key="3">
    <source>
        <dbReference type="ARBA" id="ARBA00021353"/>
    </source>
</evidence>
<dbReference type="AlphaFoldDB" id="W9XI84"/>
<dbReference type="HOGENOM" id="CLU_022833_1_0_1"/>
<evidence type="ECO:0000256" key="4">
    <source>
        <dbReference type="ARBA" id="ARBA00022692"/>
    </source>
</evidence>
<keyword evidence="4 7" id="KW-0812">Transmembrane</keyword>
<dbReference type="GO" id="GO:0016020">
    <property type="term" value="C:membrane"/>
    <property type="evidence" value="ECO:0007669"/>
    <property type="project" value="UniProtKB-SubCell"/>
</dbReference>
<evidence type="ECO:0000256" key="2">
    <source>
        <dbReference type="ARBA" id="ARBA00005550"/>
    </source>
</evidence>
<dbReference type="RefSeq" id="XP_007738498.1">
    <property type="nucleotide sequence ID" value="XM_007740308.1"/>
</dbReference>
<accession>W9XI84</accession>
<feature type="compositionally biased region" description="Basic residues" evidence="8">
    <location>
        <begin position="415"/>
        <end position="424"/>
    </location>
</feature>
<proteinExistence type="inferred from homology"/>
<feature type="compositionally biased region" description="Polar residues" evidence="8">
    <location>
        <begin position="373"/>
        <end position="385"/>
    </location>
</feature>
<comment type="function">
    <text evidence="1 7">Required for growth under high-pressure and low-temperature conditions.</text>
</comment>
<feature type="compositionally biased region" description="Low complexity" evidence="8">
    <location>
        <begin position="317"/>
        <end position="329"/>
    </location>
</feature>
<evidence type="ECO:0000256" key="6">
    <source>
        <dbReference type="ARBA" id="ARBA00023136"/>
    </source>
</evidence>
<dbReference type="InterPro" id="IPR038869">
    <property type="entry name" value="DLT1"/>
</dbReference>
<feature type="region of interest" description="Disordered" evidence="8">
    <location>
        <begin position="399"/>
        <end position="471"/>
    </location>
</feature>
<comment type="similarity">
    <text evidence="2 7">Belongs to the DLT1 family.</text>
</comment>
<feature type="compositionally biased region" description="Low complexity" evidence="8">
    <location>
        <begin position="401"/>
        <end position="414"/>
    </location>
</feature>
<dbReference type="EMBL" id="AMGY01000011">
    <property type="protein sequence ID" value="EXJ77060.1"/>
    <property type="molecule type" value="Genomic_DNA"/>
</dbReference>
<evidence type="ECO:0000313" key="10">
    <source>
        <dbReference type="Proteomes" id="UP000019478"/>
    </source>
</evidence>
<evidence type="ECO:0000313" key="9">
    <source>
        <dbReference type="EMBL" id="EXJ77060.1"/>
    </source>
</evidence>
<evidence type="ECO:0000256" key="8">
    <source>
        <dbReference type="SAM" id="MobiDB-lite"/>
    </source>
</evidence>
<dbReference type="eggNOG" id="ENOG502RAJJ">
    <property type="taxonomic scope" value="Eukaryota"/>
</dbReference>
<feature type="transmembrane region" description="Helical" evidence="7">
    <location>
        <begin position="12"/>
        <end position="33"/>
    </location>
</feature>
<protein>
    <recommendedName>
        <fullName evidence="3 7">Defect at low temperature protein 1</fullName>
    </recommendedName>
</protein>
<sequence length="471" mass="52414">MPQARQVLFRIFYSTSFTVVFLILVGFICFTPADAIYESYKRHRLLDIFLITGAYVLTALIAALMYASRLYTNRSVLRDIPKTFLPIEKEDLPGKRVHRLIQDCLERSAVIAYQARPRSRRIEHETETAGARMLALTNSPAYTDQNMEPPWGEIAHPGWSSPAFKEMPNLEYATVVDELTDLVEAKAVSLAPLDPRAEPGPDGTPMPDPRVIDELARPEAIGMRPYLRHLIDLGVVPDTPLTAAFLAAYERARFSSKPLTDGDFQALMRMFAELLRNMAPVNAELLDLDASSYEPTLSEASSVSSHGLHQRPPDPETSSAASTFSNSGSVRHHQPPPRRISEDSAAPSLSSLEQEHDHAHNQEEDTDARSLRTAPTTISRSRSRLTLGSNSLMVSAASRPNLHSASSHESLHSRLSSRSRRTRRSGPSNRNVIRLTRDSEGGDLPYTIQSLPSQDGSRRRPAQSDDDDNWI</sequence>
<evidence type="ECO:0000256" key="5">
    <source>
        <dbReference type="ARBA" id="ARBA00022989"/>
    </source>
</evidence>
<reference evidence="9 10" key="1">
    <citation type="submission" date="2013-03" db="EMBL/GenBank/DDBJ databases">
        <title>The Genome Sequence of Capronia epimyces CBS 606.96.</title>
        <authorList>
            <consortium name="The Broad Institute Genomics Platform"/>
            <person name="Cuomo C."/>
            <person name="de Hoog S."/>
            <person name="Gorbushina A."/>
            <person name="Walker B."/>
            <person name="Young S.K."/>
            <person name="Zeng Q."/>
            <person name="Gargeya S."/>
            <person name="Fitzgerald M."/>
            <person name="Haas B."/>
            <person name="Abouelleil A."/>
            <person name="Allen A.W."/>
            <person name="Alvarado L."/>
            <person name="Arachchi H.M."/>
            <person name="Berlin A.M."/>
            <person name="Chapman S.B."/>
            <person name="Gainer-Dewar J."/>
            <person name="Goldberg J."/>
            <person name="Griggs A."/>
            <person name="Gujja S."/>
            <person name="Hansen M."/>
            <person name="Howarth C."/>
            <person name="Imamovic A."/>
            <person name="Ireland A."/>
            <person name="Larimer J."/>
            <person name="McCowan C."/>
            <person name="Murphy C."/>
            <person name="Pearson M."/>
            <person name="Poon T.W."/>
            <person name="Priest M."/>
            <person name="Roberts A."/>
            <person name="Saif S."/>
            <person name="Shea T."/>
            <person name="Sisk P."/>
            <person name="Sykes S."/>
            <person name="Wortman J."/>
            <person name="Nusbaum C."/>
            <person name="Birren B."/>
        </authorList>
    </citation>
    <scope>NUCLEOTIDE SEQUENCE [LARGE SCALE GENOMIC DNA]</scope>
    <source>
        <strain evidence="9 10">CBS 606.96</strain>
    </source>
</reference>
<keyword evidence="6 7" id="KW-0472">Membrane</keyword>
<gene>
    <name evidence="7" type="primary">DLT1</name>
    <name evidence="9" type="ORF">A1O3_10218</name>
</gene>
<feature type="transmembrane region" description="Helical" evidence="7">
    <location>
        <begin position="45"/>
        <end position="67"/>
    </location>
</feature>
<comment type="subcellular location">
    <subcellularLocation>
        <location evidence="7">Membrane</location>
        <topology evidence="7">Multi-pass membrane protein</topology>
    </subcellularLocation>
</comment>
<feature type="compositionally biased region" description="Polar residues" evidence="8">
    <location>
        <begin position="297"/>
        <end position="307"/>
    </location>
</feature>
<dbReference type="OrthoDB" id="4096362at2759"/>
<comment type="caution">
    <text evidence="9">The sequence shown here is derived from an EMBL/GenBank/DDBJ whole genome shotgun (WGS) entry which is preliminary data.</text>
</comment>
<feature type="compositionally biased region" description="Basic and acidic residues" evidence="8">
    <location>
        <begin position="353"/>
        <end position="370"/>
    </location>
</feature>
<dbReference type="PANTHER" id="PTHR40021">
    <property type="entry name" value="DEFECT AT LOW TEMPERATURE PROTEIN 1"/>
    <property type="match status" value="1"/>
</dbReference>
<evidence type="ECO:0000256" key="7">
    <source>
        <dbReference type="RuleBase" id="RU367100"/>
    </source>
</evidence>
<dbReference type="Proteomes" id="UP000019478">
    <property type="component" value="Unassembled WGS sequence"/>
</dbReference>
<evidence type="ECO:0000256" key="1">
    <source>
        <dbReference type="ARBA" id="ARBA00002489"/>
    </source>
</evidence>
<organism evidence="9 10">
    <name type="scientific">Capronia epimyces CBS 606.96</name>
    <dbReference type="NCBI Taxonomy" id="1182542"/>
    <lineage>
        <taxon>Eukaryota</taxon>
        <taxon>Fungi</taxon>
        <taxon>Dikarya</taxon>
        <taxon>Ascomycota</taxon>
        <taxon>Pezizomycotina</taxon>
        <taxon>Eurotiomycetes</taxon>
        <taxon>Chaetothyriomycetidae</taxon>
        <taxon>Chaetothyriales</taxon>
        <taxon>Herpotrichiellaceae</taxon>
        <taxon>Capronia</taxon>
    </lineage>
</organism>
<dbReference type="GeneID" id="19174298"/>